<protein>
    <recommendedName>
        <fullName evidence="3">Sulfotransferase domain-containing protein</fullName>
    </recommendedName>
</protein>
<name>A0A1D9G8Y2_MOOP1</name>
<sequence>MALTKPMKLILHIGVEKTGSTSLQASLLSNRDKLIENGFYFPDDSDLLDQYRGNCIGLCLFTNSKRIFALGRHASETYKTLPIDKYQAEFEKYFHNTYEKARSLNCHTMIISNEHCSSRLESLDIKMLHTLLTKYFDDIQISVYLREQTSAYRSLYSTHIRSGGTAKFTTSDFLFSHHHYLELTYNYSKLLKRWSDVFCEVNIIPRVYCKNICQDFIIHLHKELLLDHKASKKNYSWNDNHLKAKRLVNLFVLDLKKIKSPYIYRTGFAIVMFMYNRIIHKLLYVIPWHKKIPSFDNEIRERYRDSNSYVARKYFNRDELF</sequence>
<dbReference type="Proteomes" id="UP000176944">
    <property type="component" value="Chromosome"/>
</dbReference>
<proteinExistence type="predicted"/>
<reference evidence="2" key="1">
    <citation type="submission" date="2016-10" db="EMBL/GenBank/DDBJ databases">
        <title>Comparative genomics uncovers the prolific and rare metabolic potential of the cyanobacterial genus Moorea.</title>
        <authorList>
            <person name="Leao T."/>
            <person name="Castelao G."/>
            <person name="Korobeynikov A."/>
            <person name="Monroe E.A."/>
            <person name="Podell S."/>
            <person name="Glukhov E."/>
            <person name="Allen E."/>
            <person name="Gerwick W.H."/>
            <person name="Gerwick L."/>
        </authorList>
    </citation>
    <scope>NUCLEOTIDE SEQUENCE [LARGE SCALE GENOMIC DNA]</scope>
    <source>
        <strain evidence="2">JHB</strain>
    </source>
</reference>
<gene>
    <name evidence="1" type="ORF">BJP36_32445</name>
</gene>
<organism evidence="1 2">
    <name type="scientific">Moorena producens (strain JHB)</name>
    <dbReference type="NCBI Taxonomy" id="1454205"/>
    <lineage>
        <taxon>Bacteria</taxon>
        <taxon>Bacillati</taxon>
        <taxon>Cyanobacteriota</taxon>
        <taxon>Cyanophyceae</taxon>
        <taxon>Coleofasciculales</taxon>
        <taxon>Coleofasciculaceae</taxon>
        <taxon>Moorena</taxon>
    </lineage>
</organism>
<evidence type="ECO:0008006" key="3">
    <source>
        <dbReference type="Google" id="ProtNLM"/>
    </source>
</evidence>
<dbReference type="AlphaFoldDB" id="A0A1D9G8Y2"/>
<dbReference type="SUPFAM" id="SSF52540">
    <property type="entry name" value="P-loop containing nucleoside triphosphate hydrolases"/>
    <property type="match status" value="1"/>
</dbReference>
<dbReference type="InterPro" id="IPR027417">
    <property type="entry name" value="P-loop_NTPase"/>
</dbReference>
<evidence type="ECO:0000313" key="1">
    <source>
        <dbReference type="EMBL" id="AOY83935.2"/>
    </source>
</evidence>
<accession>A0A1D9G8Y2</accession>
<dbReference type="Gene3D" id="3.40.50.300">
    <property type="entry name" value="P-loop containing nucleotide triphosphate hydrolases"/>
    <property type="match status" value="1"/>
</dbReference>
<evidence type="ECO:0000313" key="2">
    <source>
        <dbReference type="Proteomes" id="UP000176944"/>
    </source>
</evidence>
<dbReference type="EMBL" id="CP017708">
    <property type="protein sequence ID" value="AOY83935.2"/>
    <property type="molecule type" value="Genomic_DNA"/>
</dbReference>